<evidence type="ECO:0000256" key="9">
    <source>
        <dbReference type="ARBA" id="ARBA00048679"/>
    </source>
</evidence>
<evidence type="ECO:0000256" key="5">
    <source>
        <dbReference type="ARBA" id="ARBA00022741"/>
    </source>
</evidence>
<dbReference type="Gene3D" id="1.10.510.10">
    <property type="entry name" value="Transferase(Phosphotransferase) domain 1"/>
    <property type="match status" value="1"/>
</dbReference>
<evidence type="ECO:0000256" key="12">
    <source>
        <dbReference type="SAM" id="MobiDB-lite"/>
    </source>
</evidence>
<feature type="compositionally biased region" description="Basic and acidic residues" evidence="12">
    <location>
        <begin position="451"/>
        <end position="480"/>
    </location>
</feature>
<dbReference type="GO" id="GO:0005524">
    <property type="term" value="F:ATP binding"/>
    <property type="evidence" value="ECO:0007669"/>
    <property type="project" value="UniProtKB-UniRule"/>
</dbReference>
<proteinExistence type="inferred from homology"/>
<dbReference type="PANTHER" id="PTHR48012">
    <property type="entry name" value="STERILE20-LIKE KINASE, ISOFORM B-RELATED"/>
    <property type="match status" value="1"/>
</dbReference>
<feature type="compositionally biased region" description="Basic and acidic residues" evidence="12">
    <location>
        <begin position="375"/>
        <end position="405"/>
    </location>
</feature>
<feature type="compositionally biased region" description="Polar residues" evidence="12">
    <location>
        <begin position="305"/>
        <end position="315"/>
    </location>
</feature>
<evidence type="ECO:0000256" key="11">
    <source>
        <dbReference type="SAM" id="Coils"/>
    </source>
</evidence>
<feature type="domain" description="Protein kinase" evidence="13">
    <location>
        <begin position="17"/>
        <end position="269"/>
    </location>
</feature>
<sequence length="686" mass="75679">MSEFSSIVAAIEAQGRFSSLEPIGRGSFGDVFKGFDKELNKEVAIKVIDLEEAEDEIEDIQKEISVLSQCRSPYITEYYGSYLHQTKLSIVMEYMAGGSVADLLQTGPPLDETSIACILRDLLHAIEYLHNEGKIHRDIKAANILLTENGDVKVADFGVSAQLTRTISRRKTFVGTPFWMAPEVIQNSDGYNEKADIWSLGITAIEMAKGEPPLADLHPMRVLFIIPRENPPQLEEHFSRPLKEFVSLCLKKVPSERPSAKELLKHRFIRNARKSPRLLDRIRDRPKFPEKEGLGTVRNGDNALEDTSTGTVRVNSDQRYDETTQTRHEKSLKNAGWDFSMSESQGTGTIRSAVRPPQAGGTKERKPDLPYYPRKPLDRNNHVTDNKEETSGQGGEREETSHEEEVSGSGTVVVRSPRKVPSPPMFADHNIMSSSKPSDDVSISGTMVLRGHHEESDTPRTPKTRLGMEEKSSKASHEDSATNLAEAKAALLGGGRRGRSALGKPKKDGHEDKISERATNSSESSRDSVDYFDGKKIPLKSHPIMLDEGVARTSVSSSSPALSLLLIPSFKEAVGDESEGSATRMVLNSLIEMERITPGSCEVLVSRLLHRLGSSKDSSLKGLQDLAARIFVKKSASNQEAEATQTVAEKKQQASANTSEDSSLSPLAKFLLARWQGQVSQDLKYV</sequence>
<feature type="coiled-coil region" evidence="11">
    <location>
        <begin position="36"/>
        <end position="70"/>
    </location>
</feature>
<name>A0AAV7DRJ3_ARIFI</name>
<evidence type="ECO:0000313" key="14">
    <source>
        <dbReference type="EMBL" id="KAG9439205.1"/>
    </source>
</evidence>
<feature type="binding site" evidence="10">
    <location>
        <position position="46"/>
    </location>
    <ligand>
        <name>ATP</name>
        <dbReference type="ChEBI" id="CHEBI:30616"/>
    </ligand>
</feature>
<dbReference type="EC" id="2.7.11.1" evidence="2"/>
<dbReference type="PROSITE" id="PS00107">
    <property type="entry name" value="PROTEIN_KINASE_ATP"/>
    <property type="match status" value="1"/>
</dbReference>
<comment type="similarity">
    <text evidence="1">Belongs to the protein kinase superfamily. STE Ser/Thr protein kinase family. STE20 subfamily.</text>
</comment>
<protein>
    <recommendedName>
        <fullName evidence="2">non-specific serine/threonine protein kinase</fullName>
        <ecNumber evidence="2">2.7.11.1</ecNumber>
    </recommendedName>
</protein>
<keyword evidence="7 10" id="KW-0067">ATP-binding</keyword>
<organism evidence="14 15">
    <name type="scientific">Aristolochia fimbriata</name>
    <name type="common">White veined hardy Dutchman's pipe vine</name>
    <dbReference type="NCBI Taxonomy" id="158543"/>
    <lineage>
        <taxon>Eukaryota</taxon>
        <taxon>Viridiplantae</taxon>
        <taxon>Streptophyta</taxon>
        <taxon>Embryophyta</taxon>
        <taxon>Tracheophyta</taxon>
        <taxon>Spermatophyta</taxon>
        <taxon>Magnoliopsida</taxon>
        <taxon>Magnoliidae</taxon>
        <taxon>Piperales</taxon>
        <taxon>Aristolochiaceae</taxon>
        <taxon>Aristolochia</taxon>
    </lineage>
</organism>
<dbReference type="InterPro" id="IPR050629">
    <property type="entry name" value="STE20/SPS1-PAK"/>
</dbReference>
<dbReference type="CDD" id="cd06609">
    <property type="entry name" value="STKc_MST3_like"/>
    <property type="match status" value="1"/>
</dbReference>
<evidence type="ECO:0000313" key="15">
    <source>
        <dbReference type="Proteomes" id="UP000825729"/>
    </source>
</evidence>
<dbReference type="FunFam" id="1.10.510.10:FF:000207">
    <property type="entry name" value="serine/threonine-protein kinase dst1 isoform X1"/>
    <property type="match status" value="1"/>
</dbReference>
<feature type="compositionally biased region" description="Basic and acidic residues" evidence="12">
    <location>
        <begin position="505"/>
        <end position="516"/>
    </location>
</feature>
<dbReference type="PANTHER" id="PTHR48012:SF10">
    <property type="entry name" value="FI20177P1"/>
    <property type="match status" value="1"/>
</dbReference>
<dbReference type="GO" id="GO:0005737">
    <property type="term" value="C:cytoplasm"/>
    <property type="evidence" value="ECO:0007669"/>
    <property type="project" value="TreeGrafter"/>
</dbReference>
<comment type="caution">
    <text evidence="14">The sequence shown here is derived from an EMBL/GenBank/DDBJ whole genome shotgun (WGS) entry which is preliminary data.</text>
</comment>
<feature type="region of interest" description="Disordered" evidence="12">
    <location>
        <begin position="283"/>
        <end position="532"/>
    </location>
</feature>
<feature type="compositionally biased region" description="Low complexity" evidence="12">
    <location>
        <begin position="433"/>
        <end position="444"/>
    </location>
</feature>
<keyword evidence="15" id="KW-1185">Reference proteome</keyword>
<evidence type="ECO:0000256" key="3">
    <source>
        <dbReference type="ARBA" id="ARBA00022527"/>
    </source>
</evidence>
<dbReference type="Proteomes" id="UP000825729">
    <property type="component" value="Unassembled WGS sequence"/>
</dbReference>
<dbReference type="InterPro" id="IPR017441">
    <property type="entry name" value="Protein_kinase_ATP_BS"/>
</dbReference>
<feature type="compositionally biased region" description="Basic and acidic residues" evidence="12">
    <location>
        <begin position="316"/>
        <end position="332"/>
    </location>
</feature>
<gene>
    <name evidence="14" type="ORF">H6P81_019370</name>
</gene>
<evidence type="ECO:0000256" key="10">
    <source>
        <dbReference type="PROSITE-ProRule" id="PRU10141"/>
    </source>
</evidence>
<evidence type="ECO:0000256" key="6">
    <source>
        <dbReference type="ARBA" id="ARBA00022777"/>
    </source>
</evidence>
<dbReference type="PROSITE" id="PS50011">
    <property type="entry name" value="PROTEIN_KINASE_DOM"/>
    <property type="match status" value="1"/>
</dbReference>
<evidence type="ECO:0000259" key="13">
    <source>
        <dbReference type="PROSITE" id="PS50011"/>
    </source>
</evidence>
<keyword evidence="6" id="KW-0418">Kinase</keyword>
<comment type="catalytic activity">
    <reaction evidence="8">
        <text>L-threonyl-[protein] + ATP = O-phospho-L-threonyl-[protein] + ADP + H(+)</text>
        <dbReference type="Rhea" id="RHEA:46608"/>
        <dbReference type="Rhea" id="RHEA-COMP:11060"/>
        <dbReference type="Rhea" id="RHEA-COMP:11605"/>
        <dbReference type="ChEBI" id="CHEBI:15378"/>
        <dbReference type="ChEBI" id="CHEBI:30013"/>
        <dbReference type="ChEBI" id="CHEBI:30616"/>
        <dbReference type="ChEBI" id="CHEBI:61977"/>
        <dbReference type="ChEBI" id="CHEBI:456216"/>
        <dbReference type="EC" id="2.7.11.1"/>
    </reaction>
</comment>
<dbReference type="Pfam" id="PF00069">
    <property type="entry name" value="Pkinase"/>
    <property type="match status" value="1"/>
</dbReference>
<dbReference type="InterPro" id="IPR011009">
    <property type="entry name" value="Kinase-like_dom_sf"/>
</dbReference>
<evidence type="ECO:0000256" key="1">
    <source>
        <dbReference type="ARBA" id="ARBA00008874"/>
    </source>
</evidence>
<dbReference type="InterPro" id="IPR000719">
    <property type="entry name" value="Prot_kinase_dom"/>
</dbReference>
<keyword evidence="4" id="KW-0808">Transferase</keyword>
<dbReference type="EMBL" id="JAINDJ010000008">
    <property type="protein sequence ID" value="KAG9439205.1"/>
    <property type="molecule type" value="Genomic_DNA"/>
</dbReference>
<keyword evidence="11" id="KW-0175">Coiled coil</keyword>
<dbReference type="AlphaFoldDB" id="A0AAV7DRJ3"/>
<dbReference type="GO" id="GO:0004674">
    <property type="term" value="F:protein serine/threonine kinase activity"/>
    <property type="evidence" value="ECO:0007669"/>
    <property type="project" value="UniProtKB-KW"/>
</dbReference>
<keyword evidence="5 10" id="KW-0547">Nucleotide-binding</keyword>
<evidence type="ECO:0000256" key="4">
    <source>
        <dbReference type="ARBA" id="ARBA00022679"/>
    </source>
</evidence>
<evidence type="ECO:0000256" key="8">
    <source>
        <dbReference type="ARBA" id="ARBA00047899"/>
    </source>
</evidence>
<accession>A0AAV7DRJ3</accession>
<keyword evidence="3" id="KW-0723">Serine/threonine-protein kinase</keyword>
<feature type="compositionally biased region" description="Basic and acidic residues" evidence="12">
    <location>
        <begin position="283"/>
        <end position="293"/>
    </location>
</feature>
<evidence type="ECO:0000256" key="2">
    <source>
        <dbReference type="ARBA" id="ARBA00012513"/>
    </source>
</evidence>
<feature type="compositionally biased region" description="Polar residues" evidence="12">
    <location>
        <begin position="341"/>
        <end position="350"/>
    </location>
</feature>
<dbReference type="SMART" id="SM00220">
    <property type="entry name" value="S_TKc"/>
    <property type="match status" value="1"/>
</dbReference>
<reference evidence="14 15" key="1">
    <citation type="submission" date="2021-07" db="EMBL/GenBank/DDBJ databases">
        <title>The Aristolochia fimbriata genome: insights into angiosperm evolution, floral development and chemical biosynthesis.</title>
        <authorList>
            <person name="Jiao Y."/>
        </authorList>
    </citation>
    <scope>NUCLEOTIDE SEQUENCE [LARGE SCALE GENOMIC DNA]</scope>
    <source>
        <strain evidence="14">IBCAS-2021</strain>
        <tissue evidence="14">Leaf</tissue>
    </source>
</reference>
<evidence type="ECO:0000256" key="7">
    <source>
        <dbReference type="ARBA" id="ARBA00022840"/>
    </source>
</evidence>
<dbReference type="SUPFAM" id="SSF56112">
    <property type="entry name" value="Protein kinase-like (PK-like)"/>
    <property type="match status" value="1"/>
</dbReference>
<comment type="catalytic activity">
    <reaction evidence="9">
        <text>L-seryl-[protein] + ATP = O-phospho-L-seryl-[protein] + ADP + H(+)</text>
        <dbReference type="Rhea" id="RHEA:17989"/>
        <dbReference type="Rhea" id="RHEA-COMP:9863"/>
        <dbReference type="Rhea" id="RHEA-COMP:11604"/>
        <dbReference type="ChEBI" id="CHEBI:15378"/>
        <dbReference type="ChEBI" id="CHEBI:29999"/>
        <dbReference type="ChEBI" id="CHEBI:30616"/>
        <dbReference type="ChEBI" id="CHEBI:83421"/>
        <dbReference type="ChEBI" id="CHEBI:456216"/>
        <dbReference type="EC" id="2.7.11.1"/>
    </reaction>
</comment>